<feature type="transmembrane region" description="Helical" evidence="1">
    <location>
        <begin position="299"/>
        <end position="325"/>
    </location>
</feature>
<keyword evidence="1" id="KW-0472">Membrane</keyword>
<dbReference type="EMBL" id="JARJLG010000171">
    <property type="protein sequence ID" value="KAJ7732926.1"/>
    <property type="molecule type" value="Genomic_DNA"/>
</dbReference>
<feature type="transmembrane region" description="Helical" evidence="1">
    <location>
        <begin position="218"/>
        <end position="236"/>
    </location>
</feature>
<feature type="transmembrane region" description="Helical" evidence="1">
    <location>
        <begin position="66"/>
        <end position="86"/>
    </location>
</feature>
<comment type="caution">
    <text evidence="2">The sequence shown here is derived from an EMBL/GenBank/DDBJ whole genome shotgun (WGS) entry which is preliminary data.</text>
</comment>
<feature type="transmembrane region" description="Helical" evidence="1">
    <location>
        <begin position="331"/>
        <end position="351"/>
    </location>
</feature>
<feature type="transmembrane region" description="Helical" evidence="1">
    <location>
        <begin position="256"/>
        <end position="278"/>
    </location>
</feature>
<proteinExistence type="predicted"/>
<evidence type="ECO:0000313" key="3">
    <source>
        <dbReference type="Proteomes" id="UP001215280"/>
    </source>
</evidence>
<organism evidence="2 3">
    <name type="scientific">Mycena maculata</name>
    <dbReference type="NCBI Taxonomy" id="230809"/>
    <lineage>
        <taxon>Eukaryota</taxon>
        <taxon>Fungi</taxon>
        <taxon>Dikarya</taxon>
        <taxon>Basidiomycota</taxon>
        <taxon>Agaricomycotina</taxon>
        <taxon>Agaricomycetes</taxon>
        <taxon>Agaricomycetidae</taxon>
        <taxon>Agaricales</taxon>
        <taxon>Marasmiineae</taxon>
        <taxon>Mycenaceae</taxon>
        <taxon>Mycena</taxon>
    </lineage>
</organism>
<keyword evidence="1" id="KW-0812">Transmembrane</keyword>
<protein>
    <submittedName>
        <fullName evidence="2">Uncharacterized protein</fullName>
    </submittedName>
</protein>
<dbReference type="Proteomes" id="UP001215280">
    <property type="component" value="Unassembled WGS sequence"/>
</dbReference>
<reference evidence="2" key="1">
    <citation type="submission" date="2023-03" db="EMBL/GenBank/DDBJ databases">
        <title>Massive genome expansion in bonnet fungi (Mycena s.s.) driven by repeated elements and novel gene families across ecological guilds.</title>
        <authorList>
            <consortium name="Lawrence Berkeley National Laboratory"/>
            <person name="Harder C.B."/>
            <person name="Miyauchi S."/>
            <person name="Viragh M."/>
            <person name="Kuo A."/>
            <person name="Thoen E."/>
            <person name="Andreopoulos B."/>
            <person name="Lu D."/>
            <person name="Skrede I."/>
            <person name="Drula E."/>
            <person name="Henrissat B."/>
            <person name="Morin E."/>
            <person name="Kohler A."/>
            <person name="Barry K."/>
            <person name="LaButti K."/>
            <person name="Morin E."/>
            <person name="Salamov A."/>
            <person name="Lipzen A."/>
            <person name="Mereny Z."/>
            <person name="Hegedus B."/>
            <person name="Baldrian P."/>
            <person name="Stursova M."/>
            <person name="Weitz H."/>
            <person name="Taylor A."/>
            <person name="Grigoriev I.V."/>
            <person name="Nagy L.G."/>
            <person name="Martin F."/>
            <person name="Kauserud H."/>
        </authorList>
    </citation>
    <scope>NUCLEOTIDE SEQUENCE</scope>
    <source>
        <strain evidence="2">CBHHK188m</strain>
    </source>
</reference>
<evidence type="ECO:0000256" key="1">
    <source>
        <dbReference type="SAM" id="Phobius"/>
    </source>
</evidence>
<keyword evidence="3" id="KW-1185">Reference proteome</keyword>
<feature type="transmembrane region" description="Helical" evidence="1">
    <location>
        <begin position="136"/>
        <end position="162"/>
    </location>
</feature>
<keyword evidence="1" id="KW-1133">Transmembrane helix</keyword>
<gene>
    <name evidence="2" type="ORF">DFH07DRAFT_990523</name>
</gene>
<evidence type="ECO:0000313" key="2">
    <source>
        <dbReference type="EMBL" id="KAJ7732926.1"/>
    </source>
</evidence>
<name>A0AAD7MTZ6_9AGAR</name>
<accession>A0AAD7MTZ6</accession>
<feature type="transmembrane region" description="Helical" evidence="1">
    <location>
        <begin position="98"/>
        <end position="124"/>
    </location>
</feature>
<dbReference type="AlphaFoldDB" id="A0AAD7MTZ6"/>
<feature type="transmembrane region" description="Helical" evidence="1">
    <location>
        <begin position="182"/>
        <end position="206"/>
    </location>
</feature>
<sequence>MSSSDERPAKTRRSYAIWQGASNLFTLSTASPVADRILGGFCRPNNHDPYLRTAYLRRLHSISGKVMLRSLATISLPSLTFMASTLDPAFVTGVLDKIQVSLYILTAEVFLYGIYAVLFGFYVHILYTRGISNNPFLTGATISLFLLCTAHLALLAAIAVSANQTYEGSAVGTEPQDSTVEVIFDLIRVANGVYVTCNIIADAIFIFRCYAIWNFRRLIIIVPILLTAILAVSGYGNSFSSPDMNNPTFEDVHLAGGFNVAVVTSLLTTLILMGLSAGRIWWLARTASQTMGRKITGRYYAISAMILESGALYCVGGIVFLVISYQEVNNATIVGAVLGQLVGIAPTIIAVRVGLGQSVESVDSFIAPARPPRPLVEVQPAASRVYSTEQRVLYIRPESDHDVGMAEVV</sequence>